<organism evidence="6 7">
    <name type="scientific">Stackebrandtia endophytica</name>
    <dbReference type="NCBI Taxonomy" id="1496996"/>
    <lineage>
        <taxon>Bacteria</taxon>
        <taxon>Bacillati</taxon>
        <taxon>Actinomycetota</taxon>
        <taxon>Actinomycetes</taxon>
        <taxon>Glycomycetales</taxon>
        <taxon>Glycomycetaceae</taxon>
        <taxon>Stackebrandtia</taxon>
    </lineage>
</organism>
<feature type="domain" description="HTH tetR-type" evidence="5">
    <location>
        <begin position="13"/>
        <end position="71"/>
    </location>
</feature>
<dbReference type="InterPro" id="IPR050109">
    <property type="entry name" value="HTH-type_TetR-like_transc_reg"/>
</dbReference>
<dbReference type="PANTHER" id="PTHR30055">
    <property type="entry name" value="HTH-TYPE TRANSCRIPTIONAL REGULATOR RUTR"/>
    <property type="match status" value="1"/>
</dbReference>
<name>A0A543AY86_9ACTN</name>
<dbReference type="InParanoid" id="A0A543AY86"/>
<comment type="caution">
    <text evidence="6">The sequence shown here is derived from an EMBL/GenBank/DDBJ whole genome shotgun (WGS) entry which is preliminary data.</text>
</comment>
<feature type="DNA-binding region" description="H-T-H motif" evidence="4">
    <location>
        <begin position="34"/>
        <end position="53"/>
    </location>
</feature>
<dbReference type="Pfam" id="PF00440">
    <property type="entry name" value="TetR_N"/>
    <property type="match status" value="1"/>
</dbReference>
<evidence type="ECO:0000256" key="3">
    <source>
        <dbReference type="ARBA" id="ARBA00023163"/>
    </source>
</evidence>
<keyword evidence="3" id="KW-0804">Transcription</keyword>
<evidence type="ECO:0000259" key="5">
    <source>
        <dbReference type="PROSITE" id="PS50977"/>
    </source>
</evidence>
<dbReference type="EMBL" id="VFOW01000001">
    <property type="protein sequence ID" value="TQL77537.1"/>
    <property type="molecule type" value="Genomic_DNA"/>
</dbReference>
<evidence type="ECO:0000256" key="2">
    <source>
        <dbReference type="ARBA" id="ARBA00023125"/>
    </source>
</evidence>
<dbReference type="SUPFAM" id="SSF48498">
    <property type="entry name" value="Tetracyclin repressor-like, C-terminal domain"/>
    <property type="match status" value="1"/>
</dbReference>
<evidence type="ECO:0000256" key="1">
    <source>
        <dbReference type="ARBA" id="ARBA00023015"/>
    </source>
</evidence>
<dbReference type="InterPro" id="IPR009057">
    <property type="entry name" value="Homeodomain-like_sf"/>
</dbReference>
<dbReference type="GO" id="GO:0000976">
    <property type="term" value="F:transcription cis-regulatory region binding"/>
    <property type="evidence" value="ECO:0007669"/>
    <property type="project" value="TreeGrafter"/>
</dbReference>
<evidence type="ECO:0000313" key="6">
    <source>
        <dbReference type="EMBL" id="TQL77537.1"/>
    </source>
</evidence>
<dbReference type="PANTHER" id="PTHR30055:SF234">
    <property type="entry name" value="HTH-TYPE TRANSCRIPTIONAL REGULATOR BETI"/>
    <property type="match status" value="1"/>
</dbReference>
<evidence type="ECO:0000313" key="7">
    <source>
        <dbReference type="Proteomes" id="UP000317043"/>
    </source>
</evidence>
<evidence type="ECO:0000256" key="4">
    <source>
        <dbReference type="PROSITE-ProRule" id="PRU00335"/>
    </source>
</evidence>
<dbReference type="Gene3D" id="1.10.357.10">
    <property type="entry name" value="Tetracycline Repressor, domain 2"/>
    <property type="match status" value="1"/>
</dbReference>
<dbReference type="PROSITE" id="PS50977">
    <property type="entry name" value="HTH_TETR_2"/>
    <property type="match status" value="1"/>
</dbReference>
<dbReference type="GO" id="GO:0003700">
    <property type="term" value="F:DNA-binding transcription factor activity"/>
    <property type="evidence" value="ECO:0007669"/>
    <property type="project" value="TreeGrafter"/>
</dbReference>
<sequence>MPDTPPAETAVRARTRGAVLDAAAHVWARDFSASLGAVAMRARVSRSTLRRYFADRQALVEALRLESERLLAAAADRAETMDSTPLETLENLIRISVEHHDRVLFLFSDPHRFPSTTEPKPDPTFIDIIERAQQEGQVDPQLRPRWIQAVFYSLVLAAAQGVTEGYLSPGQAADAAIRTLGNGIRSDG</sequence>
<dbReference type="SUPFAM" id="SSF46689">
    <property type="entry name" value="Homeodomain-like"/>
    <property type="match status" value="1"/>
</dbReference>
<proteinExistence type="predicted"/>
<gene>
    <name evidence="6" type="ORF">FB566_3096</name>
</gene>
<dbReference type="Proteomes" id="UP000317043">
    <property type="component" value="Unassembled WGS sequence"/>
</dbReference>
<reference evidence="6 7" key="1">
    <citation type="submission" date="2019-06" db="EMBL/GenBank/DDBJ databases">
        <title>Sequencing the genomes of 1000 actinobacteria strains.</title>
        <authorList>
            <person name="Klenk H.-P."/>
        </authorList>
    </citation>
    <scope>NUCLEOTIDE SEQUENCE [LARGE SCALE GENOMIC DNA]</scope>
    <source>
        <strain evidence="6 7">DSM 45928</strain>
    </source>
</reference>
<dbReference type="RefSeq" id="WP_211347708.1">
    <property type="nucleotide sequence ID" value="NZ_JBHTGS010000001.1"/>
</dbReference>
<dbReference type="AlphaFoldDB" id="A0A543AY86"/>
<protein>
    <submittedName>
        <fullName evidence="6">TetR family transcriptional regulator</fullName>
    </submittedName>
</protein>
<dbReference type="InterPro" id="IPR001647">
    <property type="entry name" value="HTH_TetR"/>
</dbReference>
<keyword evidence="1" id="KW-0805">Transcription regulation</keyword>
<dbReference type="InterPro" id="IPR036271">
    <property type="entry name" value="Tet_transcr_reg_TetR-rel_C_sf"/>
</dbReference>
<accession>A0A543AY86</accession>
<keyword evidence="2 4" id="KW-0238">DNA-binding</keyword>
<keyword evidence="7" id="KW-1185">Reference proteome</keyword>